<keyword evidence="1" id="KW-0819">tRNA processing</keyword>
<dbReference type="HOGENOM" id="CLU_163478_0_0_1"/>
<evidence type="ECO:0000259" key="2">
    <source>
        <dbReference type="Pfam" id="PF20976"/>
    </source>
</evidence>
<dbReference type="InParanoid" id="A0A0C2T0M8"/>
<dbReference type="GO" id="GO:0008033">
    <property type="term" value="P:tRNA processing"/>
    <property type="evidence" value="ECO:0007669"/>
    <property type="project" value="UniProtKB-KW"/>
</dbReference>
<evidence type="ECO:0000313" key="3">
    <source>
        <dbReference type="EMBL" id="KIL59984.1"/>
    </source>
</evidence>
<dbReference type="GO" id="GO:1990904">
    <property type="term" value="C:ribonucleoprotein complex"/>
    <property type="evidence" value="ECO:0007669"/>
    <property type="project" value="UniProtKB-ARBA"/>
</dbReference>
<keyword evidence="4" id="KW-1185">Reference proteome</keyword>
<dbReference type="AlphaFoldDB" id="A0A0C2T0M8"/>
<evidence type="ECO:0000313" key="4">
    <source>
        <dbReference type="Proteomes" id="UP000054549"/>
    </source>
</evidence>
<sequence>MQRPLRSPYRYIRLSVVPPTLDILYLRKSFQDALSALFGVTSASIYLDILWLADDGSQFVLRVGEQDSPRILAATASMSESPRISLVKQSGFLPALLAQDPTGLSLIFSQLTRNAKGSSCWCRR</sequence>
<dbReference type="Pfam" id="PF20976">
    <property type="entry name" value="Pop8"/>
    <property type="match status" value="1"/>
</dbReference>
<feature type="domain" description="Ribonucleases P/MRP subunit Pop8-like" evidence="2">
    <location>
        <begin position="9"/>
        <end position="75"/>
    </location>
</feature>
<gene>
    <name evidence="3" type="ORF">M378DRAFT_84358</name>
</gene>
<dbReference type="EMBL" id="KN818306">
    <property type="protein sequence ID" value="KIL59984.1"/>
    <property type="molecule type" value="Genomic_DNA"/>
</dbReference>
<accession>A0A0C2T0M8</accession>
<dbReference type="InterPro" id="IPR049128">
    <property type="entry name" value="Pop8-like_dom"/>
</dbReference>
<dbReference type="GO" id="GO:1902555">
    <property type="term" value="C:endoribonuclease complex"/>
    <property type="evidence" value="ECO:0007669"/>
    <property type="project" value="UniProtKB-ARBA"/>
</dbReference>
<evidence type="ECO:0000256" key="1">
    <source>
        <dbReference type="ARBA" id="ARBA00022694"/>
    </source>
</evidence>
<organism evidence="3 4">
    <name type="scientific">Amanita muscaria (strain Koide BX008)</name>
    <dbReference type="NCBI Taxonomy" id="946122"/>
    <lineage>
        <taxon>Eukaryota</taxon>
        <taxon>Fungi</taxon>
        <taxon>Dikarya</taxon>
        <taxon>Basidiomycota</taxon>
        <taxon>Agaricomycotina</taxon>
        <taxon>Agaricomycetes</taxon>
        <taxon>Agaricomycetidae</taxon>
        <taxon>Agaricales</taxon>
        <taxon>Pluteineae</taxon>
        <taxon>Amanitaceae</taxon>
        <taxon>Amanita</taxon>
    </lineage>
</organism>
<dbReference type="InterPro" id="IPR038085">
    <property type="entry name" value="Rnp2-like_sf"/>
</dbReference>
<reference evidence="3 4" key="1">
    <citation type="submission" date="2014-04" db="EMBL/GenBank/DDBJ databases">
        <title>Evolutionary Origins and Diversification of the Mycorrhizal Mutualists.</title>
        <authorList>
            <consortium name="DOE Joint Genome Institute"/>
            <consortium name="Mycorrhizal Genomics Consortium"/>
            <person name="Kohler A."/>
            <person name="Kuo A."/>
            <person name="Nagy L.G."/>
            <person name="Floudas D."/>
            <person name="Copeland A."/>
            <person name="Barry K.W."/>
            <person name="Cichocki N."/>
            <person name="Veneault-Fourrey C."/>
            <person name="LaButti K."/>
            <person name="Lindquist E.A."/>
            <person name="Lipzen A."/>
            <person name="Lundell T."/>
            <person name="Morin E."/>
            <person name="Murat C."/>
            <person name="Riley R."/>
            <person name="Ohm R."/>
            <person name="Sun H."/>
            <person name="Tunlid A."/>
            <person name="Henrissat B."/>
            <person name="Grigoriev I.V."/>
            <person name="Hibbett D.S."/>
            <person name="Martin F."/>
        </authorList>
    </citation>
    <scope>NUCLEOTIDE SEQUENCE [LARGE SCALE GENOMIC DNA]</scope>
    <source>
        <strain evidence="3 4">Koide BX008</strain>
    </source>
</reference>
<dbReference type="OrthoDB" id="3265020at2759"/>
<name>A0A0C2T0M8_AMAMK</name>
<protein>
    <recommendedName>
        <fullName evidence="2">Ribonucleases P/MRP subunit Pop8-like domain-containing protein</fullName>
    </recommendedName>
</protein>
<proteinExistence type="predicted"/>
<dbReference type="Proteomes" id="UP000054549">
    <property type="component" value="Unassembled WGS sequence"/>
</dbReference>
<dbReference type="SUPFAM" id="SSF160350">
    <property type="entry name" value="Rnp2-like"/>
    <property type="match status" value="1"/>
</dbReference>